<gene>
    <name evidence="2" type="ORF">DKW60_07010</name>
</gene>
<dbReference type="Pfam" id="PF16074">
    <property type="entry name" value="PilW"/>
    <property type="match status" value="1"/>
</dbReference>
<accession>A0A317CS79</accession>
<sequence>MNLISPRKQTGLSLIELLVTMIIGLFITIGISSVYVGNKRSNMTSSELSQLQDNGRAVLQLLTDVIQHTAYTSTSAAPVNDMFIRGAVPTSMCSDGSDSVSNSALFSPLANNTAFGDTIGVMYMGDDKLNTDCASNVLPVTCQYGGTAATTASRIYNYFSVQQNANGVPVLMCAGSRTSTVQEIAEGVENIQFTYGEDVDSDGIADRYVNSDGVSNWSSVVSVNIAVLVRSLAPVAVANSSRSYQLSEDTIVTSNDKYLRAVFTSTVRLRNVL</sequence>
<evidence type="ECO:0000313" key="2">
    <source>
        <dbReference type="EMBL" id="PWQ99172.1"/>
    </source>
</evidence>
<dbReference type="InterPro" id="IPR012902">
    <property type="entry name" value="N_methyl_site"/>
</dbReference>
<keyword evidence="1" id="KW-0812">Transmembrane</keyword>
<dbReference type="EMBL" id="QGKM01000013">
    <property type="protein sequence ID" value="PWQ99172.1"/>
    <property type="molecule type" value="Genomic_DNA"/>
</dbReference>
<organism evidence="2 3">
    <name type="scientific">Leucothrix pacifica</name>
    <dbReference type="NCBI Taxonomy" id="1247513"/>
    <lineage>
        <taxon>Bacteria</taxon>
        <taxon>Pseudomonadati</taxon>
        <taxon>Pseudomonadota</taxon>
        <taxon>Gammaproteobacteria</taxon>
        <taxon>Thiotrichales</taxon>
        <taxon>Thiotrichaceae</taxon>
        <taxon>Leucothrix</taxon>
    </lineage>
</organism>
<name>A0A317CS79_9GAMM</name>
<keyword evidence="1" id="KW-0472">Membrane</keyword>
<keyword evidence="1" id="KW-1133">Transmembrane helix</keyword>
<evidence type="ECO:0000256" key="1">
    <source>
        <dbReference type="SAM" id="Phobius"/>
    </source>
</evidence>
<dbReference type="RefSeq" id="WP_109836933.1">
    <property type="nucleotide sequence ID" value="NZ_QGKM01000013.1"/>
</dbReference>
<proteinExistence type="predicted"/>
<comment type="caution">
    <text evidence="2">The sequence shown here is derived from an EMBL/GenBank/DDBJ whole genome shotgun (WGS) entry which is preliminary data.</text>
</comment>
<dbReference type="AlphaFoldDB" id="A0A317CS79"/>
<dbReference type="Proteomes" id="UP000245539">
    <property type="component" value="Unassembled WGS sequence"/>
</dbReference>
<feature type="transmembrane region" description="Helical" evidence="1">
    <location>
        <begin position="12"/>
        <end position="36"/>
    </location>
</feature>
<dbReference type="Pfam" id="PF07963">
    <property type="entry name" value="N_methyl"/>
    <property type="match status" value="1"/>
</dbReference>
<dbReference type="GO" id="GO:0043683">
    <property type="term" value="P:type IV pilus assembly"/>
    <property type="evidence" value="ECO:0007669"/>
    <property type="project" value="InterPro"/>
</dbReference>
<protein>
    <recommendedName>
        <fullName evidence="4">Pilus assembly protein PilW</fullName>
    </recommendedName>
</protein>
<keyword evidence="3" id="KW-1185">Reference proteome</keyword>
<evidence type="ECO:0008006" key="4">
    <source>
        <dbReference type="Google" id="ProtNLM"/>
    </source>
</evidence>
<reference evidence="2 3" key="1">
    <citation type="submission" date="2018-05" db="EMBL/GenBank/DDBJ databases">
        <title>Leucothrix arctica sp. nov., isolated from Arctic seawater.</title>
        <authorList>
            <person name="Choi A."/>
            <person name="Baek K."/>
        </authorList>
    </citation>
    <scope>NUCLEOTIDE SEQUENCE [LARGE SCALE GENOMIC DNA]</scope>
    <source>
        <strain evidence="2 3">JCM 18388</strain>
    </source>
</reference>
<dbReference type="InterPro" id="IPR032092">
    <property type="entry name" value="PilW"/>
</dbReference>
<evidence type="ECO:0000313" key="3">
    <source>
        <dbReference type="Proteomes" id="UP000245539"/>
    </source>
</evidence>
<dbReference type="OrthoDB" id="5296662at2"/>